<gene>
    <name evidence="2" type="ORF">Tco_0652299</name>
</gene>
<evidence type="ECO:0000313" key="3">
    <source>
        <dbReference type="Proteomes" id="UP001151760"/>
    </source>
</evidence>
<reference evidence="2" key="1">
    <citation type="journal article" date="2022" name="Int. J. Mol. Sci.">
        <title>Draft Genome of Tanacetum Coccineum: Genomic Comparison of Closely Related Tanacetum-Family Plants.</title>
        <authorList>
            <person name="Yamashiro T."/>
            <person name="Shiraishi A."/>
            <person name="Nakayama K."/>
            <person name="Satake H."/>
        </authorList>
    </citation>
    <scope>NUCLEOTIDE SEQUENCE</scope>
</reference>
<evidence type="ECO:0000313" key="2">
    <source>
        <dbReference type="EMBL" id="GJS57515.1"/>
    </source>
</evidence>
<accession>A0ABQ4WXK5</accession>
<dbReference type="Proteomes" id="UP001151760">
    <property type="component" value="Unassembled WGS sequence"/>
</dbReference>
<reference evidence="2" key="2">
    <citation type="submission" date="2022-01" db="EMBL/GenBank/DDBJ databases">
        <authorList>
            <person name="Yamashiro T."/>
            <person name="Shiraishi A."/>
            <person name="Satake H."/>
            <person name="Nakayama K."/>
        </authorList>
    </citation>
    <scope>NUCLEOTIDE SEQUENCE</scope>
</reference>
<protein>
    <submittedName>
        <fullName evidence="2">Uncharacterized protein</fullName>
    </submittedName>
</protein>
<sequence>MITYGLCQRMTGYDKEQKNDLWLLSMFDARHQNGYANVAWVIAKWMKRKGDGTQKKSQIYYEQFILKLARKCRVLIEDVVRSLSVLIYYRDLDTTTLGDLIDSDDKLIHEDPQLGVPRVGIPRPPRASIQDLYDRMGRMEIRHDAIERMEYRQSYQWDRYHRVFEHIAGVYSVPLLQEHTTEKPDRHDPNAQEMKPWKSYCFHKFTMSFYYGKDVPEMLSLGGLRSDDNFNAMNYWLNISREENLSLSRSHTFTIKNLILRVIHKMITYGMCQDDWEDRSLSAPIYCTDLDTTTLRDLIDSNGKLIPEDPQPSVPREGIPRPLRASMEDLYDRMGRMEIRQDAIEQMDYRQS</sequence>
<evidence type="ECO:0000256" key="1">
    <source>
        <dbReference type="SAM" id="MobiDB-lite"/>
    </source>
</evidence>
<name>A0ABQ4WXK5_9ASTR</name>
<dbReference type="EMBL" id="BQNB010009011">
    <property type="protein sequence ID" value="GJS57515.1"/>
    <property type="molecule type" value="Genomic_DNA"/>
</dbReference>
<comment type="caution">
    <text evidence="2">The sequence shown here is derived from an EMBL/GenBank/DDBJ whole genome shotgun (WGS) entry which is preliminary data.</text>
</comment>
<organism evidence="2 3">
    <name type="scientific">Tanacetum coccineum</name>
    <dbReference type="NCBI Taxonomy" id="301880"/>
    <lineage>
        <taxon>Eukaryota</taxon>
        <taxon>Viridiplantae</taxon>
        <taxon>Streptophyta</taxon>
        <taxon>Embryophyta</taxon>
        <taxon>Tracheophyta</taxon>
        <taxon>Spermatophyta</taxon>
        <taxon>Magnoliopsida</taxon>
        <taxon>eudicotyledons</taxon>
        <taxon>Gunneridae</taxon>
        <taxon>Pentapetalae</taxon>
        <taxon>asterids</taxon>
        <taxon>campanulids</taxon>
        <taxon>Asterales</taxon>
        <taxon>Asteraceae</taxon>
        <taxon>Asteroideae</taxon>
        <taxon>Anthemideae</taxon>
        <taxon>Anthemidinae</taxon>
        <taxon>Tanacetum</taxon>
    </lineage>
</organism>
<keyword evidence="3" id="KW-1185">Reference proteome</keyword>
<proteinExistence type="predicted"/>
<feature type="region of interest" description="Disordered" evidence="1">
    <location>
        <begin position="303"/>
        <end position="322"/>
    </location>
</feature>